<sequence length="126" mass="14703">MGKDAGIKGVNYDSEGPKGIRIESIDVTDCWFESPEDRIHLGEPTDIVYDWLPNSVTWTELMEGLEEMRAVHEVERAKETDKERWTRECEEDARFAKLLKEMDENNEWVETPVRAGTRNVLFGKNW</sequence>
<dbReference type="AlphaFoldDB" id="A0A7D9LVR3"/>
<proteinExistence type="predicted"/>
<organism evidence="1 2">
    <name type="scientific">Paramuricea clavata</name>
    <name type="common">Red gorgonian</name>
    <name type="synonym">Violescent sea-whip</name>
    <dbReference type="NCBI Taxonomy" id="317549"/>
    <lineage>
        <taxon>Eukaryota</taxon>
        <taxon>Metazoa</taxon>
        <taxon>Cnidaria</taxon>
        <taxon>Anthozoa</taxon>
        <taxon>Octocorallia</taxon>
        <taxon>Malacalcyonacea</taxon>
        <taxon>Plexauridae</taxon>
        <taxon>Paramuricea</taxon>
    </lineage>
</organism>
<dbReference type="EMBL" id="CACRXK020026072">
    <property type="protein sequence ID" value="CAB4039933.1"/>
    <property type="molecule type" value="Genomic_DNA"/>
</dbReference>
<reference evidence="1" key="1">
    <citation type="submission" date="2020-04" db="EMBL/GenBank/DDBJ databases">
        <authorList>
            <person name="Alioto T."/>
            <person name="Alioto T."/>
            <person name="Gomez Garrido J."/>
        </authorList>
    </citation>
    <scope>NUCLEOTIDE SEQUENCE</scope>
    <source>
        <strain evidence="1">A484AB</strain>
    </source>
</reference>
<keyword evidence="2" id="KW-1185">Reference proteome</keyword>
<evidence type="ECO:0000313" key="2">
    <source>
        <dbReference type="Proteomes" id="UP001152795"/>
    </source>
</evidence>
<accession>A0A7D9LVR3</accession>
<name>A0A7D9LVR3_PARCT</name>
<comment type="caution">
    <text evidence="1">The sequence shown here is derived from an EMBL/GenBank/DDBJ whole genome shotgun (WGS) entry which is preliminary data.</text>
</comment>
<evidence type="ECO:0000313" key="1">
    <source>
        <dbReference type="EMBL" id="CAB4039933.1"/>
    </source>
</evidence>
<gene>
    <name evidence="1" type="ORF">PACLA_8A058792</name>
</gene>
<dbReference type="Proteomes" id="UP001152795">
    <property type="component" value="Unassembled WGS sequence"/>
</dbReference>
<protein>
    <submittedName>
        <fullName evidence="1">Uncharacterized protein</fullName>
    </submittedName>
</protein>